<dbReference type="InterPro" id="IPR013083">
    <property type="entry name" value="Znf_RING/FYVE/PHD"/>
</dbReference>
<dbReference type="PROSITE" id="PS50089">
    <property type="entry name" value="ZF_RING_2"/>
    <property type="match status" value="1"/>
</dbReference>
<feature type="signal peptide" evidence="4">
    <location>
        <begin position="1"/>
        <end position="21"/>
    </location>
</feature>
<dbReference type="GO" id="GO:0005737">
    <property type="term" value="C:cytoplasm"/>
    <property type="evidence" value="ECO:0007669"/>
    <property type="project" value="TreeGrafter"/>
</dbReference>
<dbReference type="SUPFAM" id="SSF57850">
    <property type="entry name" value="RING/U-box"/>
    <property type="match status" value="1"/>
</dbReference>
<dbReference type="InterPro" id="IPR051826">
    <property type="entry name" value="E3_ubiquitin-ligase_domain"/>
</dbReference>
<name>A0A8H3IK28_9LECA</name>
<keyword evidence="4" id="KW-0732">Signal</keyword>
<organism evidence="6 7">
    <name type="scientific">Heterodermia speciosa</name>
    <dbReference type="NCBI Taxonomy" id="116794"/>
    <lineage>
        <taxon>Eukaryota</taxon>
        <taxon>Fungi</taxon>
        <taxon>Dikarya</taxon>
        <taxon>Ascomycota</taxon>
        <taxon>Pezizomycotina</taxon>
        <taxon>Lecanoromycetes</taxon>
        <taxon>OSLEUM clade</taxon>
        <taxon>Lecanoromycetidae</taxon>
        <taxon>Caliciales</taxon>
        <taxon>Physciaceae</taxon>
        <taxon>Heterodermia</taxon>
    </lineage>
</organism>
<evidence type="ECO:0000256" key="2">
    <source>
        <dbReference type="SAM" id="MobiDB-lite"/>
    </source>
</evidence>
<dbReference type="EMBL" id="CAJPDS010000022">
    <property type="protein sequence ID" value="CAF9918380.1"/>
    <property type="molecule type" value="Genomic_DNA"/>
</dbReference>
<keyword evidence="3" id="KW-1133">Transmembrane helix</keyword>
<feature type="region of interest" description="Disordered" evidence="2">
    <location>
        <begin position="477"/>
        <end position="524"/>
    </location>
</feature>
<reference evidence="6" key="1">
    <citation type="submission" date="2021-03" db="EMBL/GenBank/DDBJ databases">
        <authorList>
            <person name="Tagirdzhanova G."/>
        </authorList>
    </citation>
    <scope>NUCLEOTIDE SEQUENCE</scope>
</reference>
<dbReference type="Proteomes" id="UP000664521">
    <property type="component" value="Unassembled WGS sequence"/>
</dbReference>
<dbReference type="CDD" id="cd16473">
    <property type="entry name" value="RING-H2_RNF103"/>
    <property type="match status" value="1"/>
</dbReference>
<keyword evidence="3" id="KW-0812">Transmembrane</keyword>
<dbReference type="InterPro" id="IPR001841">
    <property type="entry name" value="Znf_RING"/>
</dbReference>
<dbReference type="GO" id="GO:0008270">
    <property type="term" value="F:zinc ion binding"/>
    <property type="evidence" value="ECO:0007669"/>
    <property type="project" value="UniProtKB-KW"/>
</dbReference>
<dbReference type="OrthoDB" id="21204at2759"/>
<keyword evidence="1" id="KW-0479">Metal-binding</keyword>
<gene>
    <name evidence="6" type="ORF">HETSPECPRED_003742</name>
</gene>
<feature type="transmembrane region" description="Helical" evidence="3">
    <location>
        <begin position="217"/>
        <end position="242"/>
    </location>
</feature>
<evidence type="ECO:0000256" key="4">
    <source>
        <dbReference type="SAM" id="SignalP"/>
    </source>
</evidence>
<keyword evidence="7" id="KW-1185">Reference proteome</keyword>
<evidence type="ECO:0000256" key="1">
    <source>
        <dbReference type="PROSITE-ProRule" id="PRU00175"/>
    </source>
</evidence>
<dbReference type="Gene3D" id="3.30.40.10">
    <property type="entry name" value="Zinc/RING finger domain, C3HC4 (zinc finger)"/>
    <property type="match status" value="1"/>
</dbReference>
<dbReference type="SMART" id="SM00184">
    <property type="entry name" value="RING"/>
    <property type="match status" value="1"/>
</dbReference>
<dbReference type="GO" id="GO:0006511">
    <property type="term" value="P:ubiquitin-dependent protein catabolic process"/>
    <property type="evidence" value="ECO:0007669"/>
    <property type="project" value="TreeGrafter"/>
</dbReference>
<protein>
    <recommendedName>
        <fullName evidence="5">RING-type domain-containing protein</fullName>
    </recommendedName>
</protein>
<keyword evidence="1" id="KW-0862">Zinc</keyword>
<keyword evidence="3" id="KW-0472">Membrane</keyword>
<dbReference type="AlphaFoldDB" id="A0A8H3IK28"/>
<dbReference type="GO" id="GO:0061630">
    <property type="term" value="F:ubiquitin protein ligase activity"/>
    <property type="evidence" value="ECO:0007669"/>
    <property type="project" value="TreeGrafter"/>
</dbReference>
<feature type="chain" id="PRO_5034272591" description="RING-type domain-containing protein" evidence="4">
    <location>
        <begin position="22"/>
        <end position="524"/>
    </location>
</feature>
<evidence type="ECO:0000259" key="5">
    <source>
        <dbReference type="PROSITE" id="PS50089"/>
    </source>
</evidence>
<dbReference type="Pfam" id="PF13639">
    <property type="entry name" value="zf-RING_2"/>
    <property type="match status" value="1"/>
</dbReference>
<sequence>MSAQIIHTFVVLISVPQSSSSFDTTIRPIKSNNPYDLSLHDNLRTLSTNTVNNAEDIEGLLYIPQLPSSDPCVNVSERYIPSTAPREADVPSQYYHLIAFIPWISQECTKSYLAAANANALALITYVPNNQSDAPPPVNDQQWLLNDGGRWKSRSRYPVYAIPGNSGSAIMQQLSIYSGNVSSIRNGSFSSITSDQNDYIRLYTSIQTNAQSNLPSLWAFLLMVLGIVLVLVGLTSSTMHYYQRRARRNLRRRVIEGEIDLEALGIRRLTVPQDVLDKLPTYVYTTVEKEDPKEEAAFRTQLVRRSSEPPAMRHTDIATDNISAAPQKFQQPMCAICLDDFVPNSTIVKELPCGHIYHPECIDEVLRGHSSLCPMCKGKILPAGYCPETITNAMVRRERQARQLPRQRPDPQAPVITIPAAETSGRLFAVDGRMASFHRQFGRRSHPEVERRISTAPEVQAVEMNDRPSIATVANARESLAPPSPPQQPDDRAERARRRVSTLLGHQVTADEEEMERGQRLPKC</sequence>
<feature type="domain" description="RING-type" evidence="5">
    <location>
        <begin position="334"/>
        <end position="377"/>
    </location>
</feature>
<evidence type="ECO:0000256" key="3">
    <source>
        <dbReference type="SAM" id="Phobius"/>
    </source>
</evidence>
<dbReference type="PANTHER" id="PTHR22765:SF416">
    <property type="entry name" value="E3 UBIQUITIN-PROTEIN LIGASE GODZILLA"/>
    <property type="match status" value="1"/>
</dbReference>
<proteinExistence type="predicted"/>
<evidence type="ECO:0000313" key="7">
    <source>
        <dbReference type="Proteomes" id="UP000664521"/>
    </source>
</evidence>
<keyword evidence="1" id="KW-0863">Zinc-finger</keyword>
<evidence type="ECO:0000313" key="6">
    <source>
        <dbReference type="EMBL" id="CAF9918380.1"/>
    </source>
</evidence>
<accession>A0A8H3IK28</accession>
<dbReference type="PANTHER" id="PTHR22765">
    <property type="entry name" value="RING FINGER AND PROTEASE ASSOCIATED DOMAIN-CONTAINING"/>
    <property type="match status" value="1"/>
</dbReference>
<comment type="caution">
    <text evidence="6">The sequence shown here is derived from an EMBL/GenBank/DDBJ whole genome shotgun (WGS) entry which is preliminary data.</text>
</comment>